<evidence type="ECO:0000256" key="6">
    <source>
        <dbReference type="ARBA" id="ARBA00022723"/>
    </source>
</evidence>
<dbReference type="SUPFAM" id="SSF54826">
    <property type="entry name" value="Enolase N-terminal domain-like"/>
    <property type="match status" value="1"/>
</dbReference>
<dbReference type="PROSITE" id="PS00909">
    <property type="entry name" value="MR_MLE_2"/>
    <property type="match status" value="1"/>
</dbReference>
<dbReference type="SFLD" id="SFLDF00001">
    <property type="entry name" value="mannonate_dehydratase"/>
    <property type="match status" value="1"/>
</dbReference>
<dbReference type="InterPro" id="IPR036849">
    <property type="entry name" value="Enolase-like_C_sf"/>
</dbReference>
<feature type="domain" description="Mandelate racemase/muconate lactonizing enzyme C-terminal" evidence="12">
    <location>
        <begin position="129"/>
        <end position="258"/>
    </location>
</feature>
<proteinExistence type="inferred from homology"/>
<evidence type="ECO:0000256" key="3">
    <source>
        <dbReference type="ARBA" id="ARBA00004892"/>
    </source>
</evidence>
<evidence type="ECO:0000256" key="5">
    <source>
        <dbReference type="ARBA" id="ARBA00012927"/>
    </source>
</evidence>
<dbReference type="InterPro" id="IPR029065">
    <property type="entry name" value="Enolase_C-like"/>
</dbReference>
<keyword evidence="8 13" id="KW-0456">Lyase</keyword>
<gene>
    <name evidence="13" type="ORF">F4693_003628</name>
</gene>
<dbReference type="NCBIfam" id="NF011654">
    <property type="entry name" value="PRK15072.1"/>
    <property type="match status" value="1"/>
</dbReference>
<reference evidence="13 14" key="1">
    <citation type="submission" date="2020-08" db="EMBL/GenBank/DDBJ databases">
        <title>The Agave Microbiome: Exploring the role of microbial communities in plant adaptations to desert environments.</title>
        <authorList>
            <person name="Partida-Martinez L.P."/>
        </authorList>
    </citation>
    <scope>NUCLEOTIDE SEQUENCE [LARGE SCALE GENOMIC DNA]</scope>
    <source>
        <strain evidence="13 14">AS3.13</strain>
    </source>
</reference>
<evidence type="ECO:0000313" key="14">
    <source>
        <dbReference type="Proteomes" id="UP000522313"/>
    </source>
</evidence>
<keyword evidence="7" id="KW-0460">Magnesium</keyword>
<dbReference type="SFLD" id="SFLDS00001">
    <property type="entry name" value="Enolase"/>
    <property type="match status" value="1"/>
</dbReference>
<dbReference type="GO" id="GO:0009063">
    <property type="term" value="P:amino acid catabolic process"/>
    <property type="evidence" value="ECO:0007669"/>
    <property type="project" value="InterPro"/>
</dbReference>
<dbReference type="SFLD" id="SFLDG00033">
    <property type="entry name" value="mannonate_dehydratase"/>
    <property type="match status" value="1"/>
</dbReference>
<dbReference type="EMBL" id="JACHBT010000028">
    <property type="protein sequence ID" value="MBB6506621.1"/>
    <property type="molecule type" value="Genomic_DNA"/>
</dbReference>
<dbReference type="InterPro" id="IPR034593">
    <property type="entry name" value="DgoD-like"/>
</dbReference>
<dbReference type="GO" id="GO:0016052">
    <property type="term" value="P:carbohydrate catabolic process"/>
    <property type="evidence" value="ECO:0007669"/>
    <property type="project" value="InterPro"/>
</dbReference>
<comment type="function">
    <text evidence="10">Catalyzes the dehydration of D-mannonate. Has no detectable activity with a panel of 70 other acid sugars (in vitro).</text>
</comment>
<evidence type="ECO:0000256" key="11">
    <source>
        <dbReference type="ARBA" id="ARBA00074797"/>
    </source>
</evidence>
<sequence>MPIITDARVIITCPGRNFVTLKITCDDGTTGVGDATLNGRELAVAAYLSEHVVPCLIGRDAHRIEDVWQYLYKGAYWRRGPVTMTAIAAVDVALWDIKGKLAGLPVYQLLGGASREACMVYAHANGTTIEDTVNVALAERDKGYKAIRLQCGVPGLASTYGVAKPGQRYEPADAALPSESVWSTEKYLRVVPELFAAAREALGPDVHLLHDVHHRLTPIEAGRLGRDLEPYRPFWIEDPTPAENQDAFRLIRQHTTTPVAVGEVFNSIWDCKALVENQLIDYVRATIVHAGGITHLRRVAALADLYQVRTGCHGATDLSPVTMAAALHFGLSIPNFGVQEHMPHTAETDAVFPHSYRFEDGMMHPGAAPGLGVDVDEQLAAGYEYKRAYLPVNRLEDGTLWSW</sequence>
<dbReference type="InterPro" id="IPR013342">
    <property type="entry name" value="Mandelate_racemase_C"/>
</dbReference>
<dbReference type="FunFam" id="3.20.20.120:FF:000004">
    <property type="entry name" value="D-galactonate dehydratase family protein"/>
    <property type="match status" value="1"/>
</dbReference>
<comment type="cofactor">
    <cofactor evidence="2">
        <name>Mg(2+)</name>
        <dbReference type="ChEBI" id="CHEBI:18420"/>
    </cofactor>
</comment>
<name>A0A7X0JHA9_9SPHN</name>
<dbReference type="InterPro" id="IPR029017">
    <property type="entry name" value="Enolase-like_N"/>
</dbReference>
<dbReference type="InterPro" id="IPR034587">
    <property type="entry name" value="MAND"/>
</dbReference>
<evidence type="ECO:0000256" key="7">
    <source>
        <dbReference type="ARBA" id="ARBA00022842"/>
    </source>
</evidence>
<dbReference type="PROSITE" id="PS00908">
    <property type="entry name" value="MR_MLE_1"/>
    <property type="match status" value="1"/>
</dbReference>
<evidence type="ECO:0000256" key="9">
    <source>
        <dbReference type="ARBA" id="ARBA00023277"/>
    </source>
</evidence>
<dbReference type="GO" id="GO:0000287">
    <property type="term" value="F:magnesium ion binding"/>
    <property type="evidence" value="ECO:0007669"/>
    <property type="project" value="UniProtKB-ARBA"/>
</dbReference>
<reference evidence="13 14" key="2">
    <citation type="submission" date="2020-08" db="EMBL/GenBank/DDBJ databases">
        <authorList>
            <person name="Partida-Martinez L."/>
            <person name="Huntemann M."/>
            <person name="Clum A."/>
            <person name="Wang J."/>
            <person name="Palaniappan K."/>
            <person name="Ritter S."/>
            <person name="Chen I.-M."/>
            <person name="Stamatis D."/>
            <person name="Reddy T."/>
            <person name="O'Malley R."/>
            <person name="Daum C."/>
            <person name="Shapiro N."/>
            <person name="Ivanova N."/>
            <person name="Kyrpides N."/>
            <person name="Woyke T."/>
        </authorList>
    </citation>
    <scope>NUCLEOTIDE SEQUENCE [LARGE SCALE GENOMIC DNA]</scope>
    <source>
        <strain evidence="13 14">AS3.13</strain>
    </source>
</reference>
<evidence type="ECO:0000256" key="4">
    <source>
        <dbReference type="ARBA" id="ARBA00010339"/>
    </source>
</evidence>
<dbReference type="PANTHER" id="PTHR48080">
    <property type="entry name" value="D-GALACTONATE DEHYDRATASE-RELATED"/>
    <property type="match status" value="1"/>
</dbReference>
<dbReference type="FunFam" id="3.30.390.10:FF:000002">
    <property type="entry name" value="D-galactonate dehydratase family protein"/>
    <property type="match status" value="1"/>
</dbReference>
<keyword evidence="6" id="KW-0479">Metal-binding</keyword>
<evidence type="ECO:0000256" key="10">
    <source>
        <dbReference type="ARBA" id="ARBA00023758"/>
    </source>
</evidence>
<dbReference type="AlphaFoldDB" id="A0A7X0JHA9"/>
<dbReference type="InterPro" id="IPR018110">
    <property type="entry name" value="Mandel_Rmase/mucon_lact_enz_CS"/>
</dbReference>
<dbReference type="InterPro" id="IPR013341">
    <property type="entry name" value="Mandelate_racemase_N_dom"/>
</dbReference>
<dbReference type="UniPathway" id="UPA00246"/>
<dbReference type="RefSeq" id="WP_184508505.1">
    <property type="nucleotide sequence ID" value="NZ_JACHBT010000028.1"/>
</dbReference>
<dbReference type="Gene3D" id="3.30.390.10">
    <property type="entry name" value="Enolase-like, N-terminal domain"/>
    <property type="match status" value="1"/>
</dbReference>
<evidence type="ECO:0000256" key="8">
    <source>
        <dbReference type="ARBA" id="ARBA00023239"/>
    </source>
</evidence>
<evidence type="ECO:0000313" key="13">
    <source>
        <dbReference type="EMBL" id="MBB6506621.1"/>
    </source>
</evidence>
<comment type="pathway">
    <text evidence="3">Carbohydrate metabolism; pentose and glucuronate interconversion.</text>
</comment>
<accession>A0A7X0JHA9</accession>
<dbReference type="Pfam" id="PF13378">
    <property type="entry name" value="MR_MLE_C"/>
    <property type="match status" value="1"/>
</dbReference>
<dbReference type="SMART" id="SM00922">
    <property type="entry name" value="MR_MLE"/>
    <property type="match status" value="1"/>
</dbReference>
<keyword evidence="9" id="KW-0119">Carbohydrate metabolism</keyword>
<organism evidence="13 14">
    <name type="scientific">Sphingomonas endophytica</name>
    <dbReference type="NCBI Taxonomy" id="869719"/>
    <lineage>
        <taxon>Bacteria</taxon>
        <taxon>Pseudomonadati</taxon>
        <taxon>Pseudomonadota</taxon>
        <taxon>Alphaproteobacteria</taxon>
        <taxon>Sphingomonadales</taxon>
        <taxon>Sphingomonadaceae</taxon>
        <taxon>Sphingomonas</taxon>
    </lineage>
</organism>
<comment type="catalytic activity">
    <reaction evidence="1">
        <text>D-mannonate = 2-dehydro-3-deoxy-D-gluconate + H2O</text>
        <dbReference type="Rhea" id="RHEA:20097"/>
        <dbReference type="ChEBI" id="CHEBI:15377"/>
        <dbReference type="ChEBI" id="CHEBI:17767"/>
        <dbReference type="ChEBI" id="CHEBI:57990"/>
        <dbReference type="EC" id="4.2.1.8"/>
    </reaction>
</comment>
<dbReference type="Proteomes" id="UP000522313">
    <property type="component" value="Unassembled WGS sequence"/>
</dbReference>
<dbReference type="EC" id="4.2.1.8" evidence="5"/>
<evidence type="ECO:0000256" key="2">
    <source>
        <dbReference type="ARBA" id="ARBA00001946"/>
    </source>
</evidence>
<evidence type="ECO:0000259" key="12">
    <source>
        <dbReference type="SMART" id="SM00922"/>
    </source>
</evidence>
<comment type="similarity">
    <text evidence="4">Belongs to the mandelate racemase/muconate lactonizing enzyme family. GalD subfamily.</text>
</comment>
<comment type="caution">
    <text evidence="13">The sequence shown here is derived from an EMBL/GenBank/DDBJ whole genome shotgun (WGS) entry which is preliminary data.</text>
</comment>
<dbReference type="Gene3D" id="3.20.20.120">
    <property type="entry name" value="Enolase-like C-terminal domain"/>
    <property type="match status" value="1"/>
</dbReference>
<protein>
    <recommendedName>
        <fullName evidence="11">D-mannonate dehydratase</fullName>
        <ecNumber evidence="5">4.2.1.8</ecNumber>
    </recommendedName>
</protein>
<dbReference type="GO" id="GO:0008927">
    <property type="term" value="F:mannonate dehydratase activity"/>
    <property type="evidence" value="ECO:0007669"/>
    <property type="project" value="UniProtKB-EC"/>
</dbReference>
<dbReference type="NCBIfam" id="NF043051">
    <property type="entry name" value="ManoateDhtManD"/>
    <property type="match status" value="1"/>
</dbReference>
<dbReference type="Pfam" id="PF02746">
    <property type="entry name" value="MR_MLE_N"/>
    <property type="match status" value="1"/>
</dbReference>
<dbReference type="SUPFAM" id="SSF51604">
    <property type="entry name" value="Enolase C-terminal domain-like"/>
    <property type="match status" value="1"/>
</dbReference>
<dbReference type="InterPro" id="IPR034589">
    <property type="entry name" value="D-mannonate_dehydratase-like"/>
</dbReference>
<evidence type="ECO:0000256" key="1">
    <source>
        <dbReference type="ARBA" id="ARBA00001794"/>
    </source>
</evidence>
<dbReference type="PANTHER" id="PTHR48080:SF6">
    <property type="entry name" value="STARVATION-SENSING PROTEIN RSPA"/>
    <property type="match status" value="1"/>
</dbReference>